<dbReference type="PROSITE" id="PS51272">
    <property type="entry name" value="SLH"/>
    <property type="match status" value="1"/>
</dbReference>
<protein>
    <recommendedName>
        <fullName evidence="3">SLH domain-containing protein</fullName>
    </recommendedName>
</protein>
<gene>
    <name evidence="4" type="ORF">CSSPJE1EN1_LOCUS4405</name>
</gene>
<evidence type="ECO:0000256" key="1">
    <source>
        <dbReference type="SAM" id="Coils"/>
    </source>
</evidence>
<reference evidence="4" key="1">
    <citation type="submission" date="2024-02" db="EMBL/GenBank/DDBJ databases">
        <authorList>
            <consortium name="ELIXIR-Norway"/>
            <consortium name="Elixir Norway"/>
        </authorList>
    </citation>
    <scope>NUCLEOTIDE SEQUENCE</scope>
</reference>
<evidence type="ECO:0000259" key="3">
    <source>
        <dbReference type="PROSITE" id="PS51272"/>
    </source>
</evidence>
<feature type="region of interest" description="Disordered" evidence="2">
    <location>
        <begin position="191"/>
        <end position="287"/>
    </location>
</feature>
<evidence type="ECO:0000256" key="2">
    <source>
        <dbReference type="SAM" id="MobiDB-lite"/>
    </source>
</evidence>
<feature type="region of interest" description="Disordered" evidence="2">
    <location>
        <begin position="54"/>
        <end position="100"/>
    </location>
</feature>
<keyword evidence="1" id="KW-0175">Coiled coil</keyword>
<dbReference type="PANTHER" id="PTHR33740">
    <property type="entry name" value="GPI-ANCHORED ADHESIN-LIKE PROTEIN"/>
    <property type="match status" value="1"/>
</dbReference>
<dbReference type="Proteomes" id="UP001497444">
    <property type="component" value="Chromosome 12"/>
</dbReference>
<feature type="coiled-coil region" evidence="1">
    <location>
        <begin position="692"/>
        <end position="828"/>
    </location>
</feature>
<keyword evidence="5" id="KW-1185">Reference proteome</keyword>
<dbReference type="EMBL" id="OZ020107">
    <property type="protein sequence ID" value="CAK9258927.1"/>
    <property type="molecule type" value="Genomic_DNA"/>
</dbReference>
<feature type="compositionally biased region" description="Polar residues" evidence="2">
    <location>
        <begin position="274"/>
        <end position="284"/>
    </location>
</feature>
<feature type="region of interest" description="Disordered" evidence="2">
    <location>
        <begin position="141"/>
        <end position="169"/>
    </location>
</feature>
<dbReference type="PANTHER" id="PTHR33740:SF3">
    <property type="entry name" value="GPI-ANCHORED ADHESIN-LIKE PROTEIN"/>
    <property type="match status" value="1"/>
</dbReference>
<name>A0ABP0W016_9BRYO</name>
<feature type="domain" description="SLH" evidence="3">
    <location>
        <begin position="510"/>
        <end position="585"/>
    </location>
</feature>
<feature type="region of interest" description="Disordered" evidence="2">
    <location>
        <begin position="385"/>
        <end position="408"/>
    </location>
</feature>
<evidence type="ECO:0000313" key="4">
    <source>
        <dbReference type="EMBL" id="CAK9258927.1"/>
    </source>
</evidence>
<organism evidence="4 5">
    <name type="scientific">Sphagnum jensenii</name>
    <dbReference type="NCBI Taxonomy" id="128206"/>
    <lineage>
        <taxon>Eukaryota</taxon>
        <taxon>Viridiplantae</taxon>
        <taxon>Streptophyta</taxon>
        <taxon>Embryophyta</taxon>
        <taxon>Bryophyta</taxon>
        <taxon>Sphagnophytina</taxon>
        <taxon>Sphagnopsida</taxon>
        <taxon>Sphagnales</taxon>
        <taxon>Sphagnaceae</taxon>
        <taxon>Sphagnum</taxon>
    </lineage>
</organism>
<feature type="compositionally biased region" description="Polar residues" evidence="2">
    <location>
        <begin position="191"/>
        <end position="204"/>
    </location>
</feature>
<accession>A0ABP0W016</accession>
<dbReference type="InterPro" id="IPR001119">
    <property type="entry name" value="SLH_dom"/>
</dbReference>
<sequence>MAFTMRSLPTSLCLSHKPLYLGLHRSPSSTLPAFHSNFGAPLRPSIHCNAQEESETMVQDEKHHKEVTTNPSWSTPDSPAPVPPASHSPDRYAGWPPVDTDSEGSWKAGLLQVGAGFVLAVGFSFAAYSAYSRYNMAPMQQEQASTTSEPESLDTSSNKDTSGEPLERDSIQDLHKEGELLDSDIETIPASETESGLGQVSISSKEGPVLSSDADKGVPSNAASDDLYQEQNPNKSPSSDKADIMLNSQDIETEAERPSAAAEPRAKAPEKPGLSSQNPVSSPSFEVGAVSRVPAPASVEQDPNLEKGFVSGQLTNFKKGLGISPSTVIDSQAGGEEQDQLEEVNIGEGVLTTGHWQQVLNDPATSSKPEVDMNVLDDLQLDLNEDANSGVDTPADESKDDTEGWSSKVDQPFSGVDLWQSTSLYIPAPLSAISALQSRPGKVVVPAVVDQMQQHALEALQTLKVMDPEIEASDICTRREYARWLIASSCRLARSTAHKVLPAMYIENVTQLAFDDVSAEDQDFAFIQGLAEAGLIWSNLSTNDVKKIGKDSQVFFEPDRPLSRQDLVSWKLALDRHELAGVDKEALQKVSGFVDVDQIHKDAWPALMADLTAEGPSIVASAFGFTRRFQPEKPTTKGQAAIALASGEAAESVSGELARLEAEAMAEKAVAADIAMEIRAQSNINDHFHEELRAEKEKRVQAEKIIEEVKAELQQARAERDEERYSVLKDRATLDSEKELLNELRQQVDEQLQMFSNLRVEVAAEKERLEKLRVEREEELKSISSYKLELEVERRAVILVRSWAEDEAKQAQAQGQILEEARKHWENQGLEVDTDLDTDYNPGQIKDIKMELENLLQQVPQQDAIGEDFKSQVNDAIIRSWQATTGVFSGLFHKVAMFLQELGRKTHQLQHNAMSSAGEGAQHFKEALAATSTSVVEGSKRLADNCKGEAEKLAQRFKH</sequence>
<proteinExistence type="predicted"/>
<evidence type="ECO:0000313" key="5">
    <source>
        <dbReference type="Proteomes" id="UP001497444"/>
    </source>
</evidence>
<feature type="compositionally biased region" description="Polar residues" evidence="2">
    <location>
        <begin position="141"/>
        <end position="160"/>
    </location>
</feature>